<reference evidence="2" key="1">
    <citation type="submission" date="2009-01" db="EMBL/GenBank/DDBJ databases">
        <title>Complete sequence of Desulfovibrio desulfuricans subsp. desulfuricans str. ATCC 27774.</title>
        <authorList>
            <consortium name="US DOE Joint Genome Institute"/>
            <person name="Lucas S."/>
            <person name="Copeland A."/>
            <person name="Lapidus A."/>
            <person name="Glavina del Rio T."/>
            <person name="Tice H."/>
            <person name="Bruce D."/>
            <person name="Goodwin L."/>
            <person name="Pitluck S."/>
            <person name="Sims D."/>
            <person name="Lu M."/>
            <person name="Kiss H."/>
            <person name="Meineke L."/>
            <person name="Brettin T."/>
            <person name="Detter J.C."/>
            <person name="Han C."/>
            <person name="Larimer F."/>
            <person name="Land M."/>
            <person name="Hauser L."/>
            <person name="Kyrpides N."/>
            <person name="Ovchinnikova G."/>
            <person name="Hazen T.C."/>
        </authorList>
    </citation>
    <scope>NUCLEOTIDE SEQUENCE [LARGE SCALE GENOMIC DNA]</scope>
    <source>
        <strain evidence="2">ATCC 27774</strain>
    </source>
</reference>
<dbReference type="InterPro" id="IPR014710">
    <property type="entry name" value="RmlC-like_jellyroll"/>
</dbReference>
<dbReference type="Gene3D" id="2.60.120.10">
    <property type="entry name" value="Jelly Rolls"/>
    <property type="match status" value="1"/>
</dbReference>
<dbReference type="STRING" id="525146.Ddes_1411"/>
<dbReference type="PANTHER" id="PTHR24567:SF26">
    <property type="entry name" value="REGULATORY PROTEIN YEIL"/>
    <property type="match status" value="1"/>
</dbReference>
<dbReference type="EMBL" id="CP001358">
    <property type="protein sequence ID" value="ACL49313.1"/>
    <property type="molecule type" value="Genomic_DNA"/>
</dbReference>
<dbReference type="KEGG" id="dds:Ddes_1411"/>
<dbReference type="InterPro" id="IPR036390">
    <property type="entry name" value="WH_DNA-bd_sf"/>
</dbReference>
<sequence length="281" mass="32301">MHAGKRVLFLWRIFLSASQACPRGRFHRSGGLPSVFFIRSKSGRNITSLYKGNAVSFTELVKHNECWRDVVAGRPRQWKKGYKFADDTARMYFLVSGRVRLVALAADGGEKTLWYLGDGCCFNETPLFEDDQEKNLIRTGDARFYHECMENCYLHTFTMQDVKMLGKERPELLLNLCQSYATKVTLLSQHLVSLSLESQLTRVCKYLASRLVPGSVPLRARRDLSYREMADLLGMHRISLYKVMRQAQDQGLWDFDKNSDEIVILQPAVFFEEAHTMPPLA</sequence>
<protein>
    <submittedName>
        <fullName evidence="2">Cyclic nucleotide-binding protein</fullName>
    </submittedName>
</protein>
<feature type="domain" description="Cyclic nucleotide-binding" evidence="1">
    <location>
        <begin position="91"/>
        <end position="134"/>
    </location>
</feature>
<dbReference type="GO" id="GO:0003700">
    <property type="term" value="F:DNA-binding transcription factor activity"/>
    <property type="evidence" value="ECO:0007669"/>
    <property type="project" value="TreeGrafter"/>
</dbReference>
<evidence type="ECO:0000313" key="2">
    <source>
        <dbReference type="EMBL" id="ACL49313.1"/>
    </source>
</evidence>
<organism evidence="2">
    <name type="scientific">Desulfovibrio desulfuricans (strain ATCC 27774 / DSM 6949 / MB)</name>
    <dbReference type="NCBI Taxonomy" id="525146"/>
    <lineage>
        <taxon>Bacteria</taxon>
        <taxon>Pseudomonadati</taxon>
        <taxon>Thermodesulfobacteriota</taxon>
        <taxon>Desulfovibrionia</taxon>
        <taxon>Desulfovibrionales</taxon>
        <taxon>Desulfovibrionaceae</taxon>
        <taxon>Desulfovibrio</taxon>
    </lineage>
</organism>
<dbReference type="AlphaFoldDB" id="B8J0N6"/>
<dbReference type="InterPro" id="IPR000595">
    <property type="entry name" value="cNMP-bd_dom"/>
</dbReference>
<dbReference type="PROSITE" id="PS50042">
    <property type="entry name" value="CNMP_BINDING_3"/>
    <property type="match status" value="1"/>
</dbReference>
<gene>
    <name evidence="2" type="ordered locus">Ddes_1411</name>
</gene>
<dbReference type="InterPro" id="IPR050397">
    <property type="entry name" value="Env_Response_Regulators"/>
</dbReference>
<accession>B8J0N6</accession>
<dbReference type="InterPro" id="IPR018490">
    <property type="entry name" value="cNMP-bd_dom_sf"/>
</dbReference>
<proteinExistence type="predicted"/>
<evidence type="ECO:0000259" key="1">
    <source>
        <dbReference type="PROSITE" id="PS50042"/>
    </source>
</evidence>
<dbReference type="PANTHER" id="PTHR24567">
    <property type="entry name" value="CRP FAMILY TRANSCRIPTIONAL REGULATORY PROTEIN"/>
    <property type="match status" value="1"/>
</dbReference>
<dbReference type="GO" id="GO:0005829">
    <property type="term" value="C:cytosol"/>
    <property type="evidence" value="ECO:0007669"/>
    <property type="project" value="TreeGrafter"/>
</dbReference>
<dbReference type="Pfam" id="PF00027">
    <property type="entry name" value="cNMP_binding"/>
    <property type="match status" value="1"/>
</dbReference>
<dbReference type="CDD" id="cd00038">
    <property type="entry name" value="CAP_ED"/>
    <property type="match status" value="1"/>
</dbReference>
<dbReference type="eggNOG" id="COG0664">
    <property type="taxonomic scope" value="Bacteria"/>
</dbReference>
<name>B8J0N6_DESDA</name>
<dbReference type="SUPFAM" id="SSF46785">
    <property type="entry name" value="Winged helix' DNA-binding domain"/>
    <property type="match status" value="1"/>
</dbReference>
<dbReference type="SUPFAM" id="SSF51206">
    <property type="entry name" value="cAMP-binding domain-like"/>
    <property type="match status" value="1"/>
</dbReference>
<dbReference type="HOGENOM" id="CLU_075053_3_2_7"/>